<dbReference type="GO" id="GO:0016567">
    <property type="term" value="P:protein ubiquitination"/>
    <property type="evidence" value="ECO:0007669"/>
    <property type="project" value="TreeGrafter"/>
</dbReference>
<keyword evidence="7" id="KW-1185">Reference proteome</keyword>
<accession>A0A9P4LQJ3</accession>
<dbReference type="Gene3D" id="3.30.40.10">
    <property type="entry name" value="Zinc/RING finger domain, C3HC4 (zinc finger)"/>
    <property type="match status" value="1"/>
</dbReference>
<keyword evidence="3" id="KW-0862">Zinc</keyword>
<sequence length="393" mass="44085">MSDLRSSLFESLNRLRPELSPSAQAQLVVPIGTVADVREAFEARIANHQYERDSVLITRAVRNTNELILQERTYAQQLRLVESIGLSHLPSHLLDFIRDHDNVYRATIRHRHLANVLDQQSSQVDVLTRVGIGIVNANNVYCLNTICATRSPAERTRMMHDPMFNTEIEECTSALVDEMFRIVQRTSQLYIILTGDVELENIGPDHDINDFGYQLPVPAGSALPATTDFYLSKSNEHIDEKLDHAQRCCICLSPYHSGHAGFKLNLCGHIIGTPCLSTWLNSTATNSTTCPYCRASLCARRARQVSGSTQAAYSEQMQLSQRLDRALALLDEIDALDCLVYGTDGEVFVAERMQGALVEVNRRCFENGVEVGFVRDAVTVSGWGLRRMDWARE</sequence>
<proteinExistence type="predicted"/>
<keyword evidence="2 4" id="KW-0863">Zinc-finger</keyword>
<name>A0A9P4LQJ3_9PLEO</name>
<comment type="caution">
    <text evidence="6">The sequence shown here is derived from an EMBL/GenBank/DDBJ whole genome shotgun (WGS) entry which is preliminary data.</text>
</comment>
<evidence type="ECO:0000256" key="1">
    <source>
        <dbReference type="ARBA" id="ARBA00022723"/>
    </source>
</evidence>
<evidence type="ECO:0000259" key="5">
    <source>
        <dbReference type="PROSITE" id="PS50089"/>
    </source>
</evidence>
<evidence type="ECO:0000256" key="4">
    <source>
        <dbReference type="PROSITE-ProRule" id="PRU00175"/>
    </source>
</evidence>
<dbReference type="EMBL" id="ML978167">
    <property type="protein sequence ID" value="KAF2033285.1"/>
    <property type="molecule type" value="Genomic_DNA"/>
</dbReference>
<dbReference type="GO" id="GO:0008270">
    <property type="term" value="F:zinc ion binding"/>
    <property type="evidence" value="ECO:0007669"/>
    <property type="project" value="UniProtKB-KW"/>
</dbReference>
<evidence type="ECO:0000313" key="6">
    <source>
        <dbReference type="EMBL" id="KAF2033285.1"/>
    </source>
</evidence>
<dbReference type="AlphaFoldDB" id="A0A9P4LQJ3"/>
<evidence type="ECO:0000313" key="7">
    <source>
        <dbReference type="Proteomes" id="UP000799777"/>
    </source>
</evidence>
<keyword evidence="1" id="KW-0479">Metal-binding</keyword>
<reference evidence="6" key="1">
    <citation type="journal article" date="2020" name="Stud. Mycol.">
        <title>101 Dothideomycetes genomes: a test case for predicting lifestyles and emergence of pathogens.</title>
        <authorList>
            <person name="Haridas S."/>
            <person name="Albert R."/>
            <person name="Binder M."/>
            <person name="Bloem J."/>
            <person name="Labutti K."/>
            <person name="Salamov A."/>
            <person name="Andreopoulos B."/>
            <person name="Baker S."/>
            <person name="Barry K."/>
            <person name="Bills G."/>
            <person name="Bluhm B."/>
            <person name="Cannon C."/>
            <person name="Castanera R."/>
            <person name="Culley D."/>
            <person name="Daum C."/>
            <person name="Ezra D."/>
            <person name="Gonzalez J."/>
            <person name="Henrissat B."/>
            <person name="Kuo A."/>
            <person name="Liang C."/>
            <person name="Lipzen A."/>
            <person name="Lutzoni F."/>
            <person name="Magnuson J."/>
            <person name="Mondo S."/>
            <person name="Nolan M."/>
            <person name="Ohm R."/>
            <person name="Pangilinan J."/>
            <person name="Park H.-J."/>
            <person name="Ramirez L."/>
            <person name="Alfaro M."/>
            <person name="Sun H."/>
            <person name="Tritt A."/>
            <person name="Yoshinaga Y."/>
            <person name="Zwiers L.-H."/>
            <person name="Turgeon B."/>
            <person name="Goodwin S."/>
            <person name="Spatafora J."/>
            <person name="Crous P."/>
            <person name="Grigoriev I."/>
        </authorList>
    </citation>
    <scope>NUCLEOTIDE SEQUENCE</scope>
    <source>
        <strain evidence="6">CBS 110217</strain>
    </source>
</reference>
<feature type="domain" description="RING-type" evidence="5">
    <location>
        <begin position="248"/>
        <end position="294"/>
    </location>
</feature>
<protein>
    <recommendedName>
        <fullName evidence="5">RING-type domain-containing protein</fullName>
    </recommendedName>
</protein>
<dbReference type="InterPro" id="IPR013083">
    <property type="entry name" value="Znf_RING/FYVE/PHD"/>
</dbReference>
<dbReference type="OrthoDB" id="2849579at2759"/>
<evidence type="ECO:0000256" key="2">
    <source>
        <dbReference type="ARBA" id="ARBA00022771"/>
    </source>
</evidence>
<dbReference type="PANTHER" id="PTHR45969:SF69">
    <property type="entry name" value="FINGER DOMAIN PROTEIN, PUTATIVE (AFU_ORTHOLOGUE AFUA_3G12190)-RELATED"/>
    <property type="match status" value="1"/>
</dbReference>
<dbReference type="InterPro" id="IPR001841">
    <property type="entry name" value="Znf_RING"/>
</dbReference>
<dbReference type="SUPFAM" id="SSF57850">
    <property type="entry name" value="RING/U-box"/>
    <property type="match status" value="1"/>
</dbReference>
<organism evidence="6 7">
    <name type="scientific">Setomelanomma holmii</name>
    <dbReference type="NCBI Taxonomy" id="210430"/>
    <lineage>
        <taxon>Eukaryota</taxon>
        <taxon>Fungi</taxon>
        <taxon>Dikarya</taxon>
        <taxon>Ascomycota</taxon>
        <taxon>Pezizomycotina</taxon>
        <taxon>Dothideomycetes</taxon>
        <taxon>Pleosporomycetidae</taxon>
        <taxon>Pleosporales</taxon>
        <taxon>Pleosporineae</taxon>
        <taxon>Phaeosphaeriaceae</taxon>
        <taxon>Setomelanomma</taxon>
    </lineage>
</organism>
<dbReference type="Pfam" id="PF13639">
    <property type="entry name" value="zf-RING_2"/>
    <property type="match status" value="1"/>
</dbReference>
<gene>
    <name evidence="6" type="ORF">EK21DRAFT_109083</name>
</gene>
<dbReference type="PROSITE" id="PS50089">
    <property type="entry name" value="ZF_RING_2"/>
    <property type="match status" value="1"/>
</dbReference>
<dbReference type="PANTHER" id="PTHR45969">
    <property type="entry name" value="RING ZINC FINGER PROTEIN-RELATED"/>
    <property type="match status" value="1"/>
</dbReference>
<dbReference type="Proteomes" id="UP000799777">
    <property type="component" value="Unassembled WGS sequence"/>
</dbReference>
<evidence type="ECO:0000256" key="3">
    <source>
        <dbReference type="ARBA" id="ARBA00022833"/>
    </source>
</evidence>
<dbReference type="GO" id="GO:0061630">
    <property type="term" value="F:ubiquitin protein ligase activity"/>
    <property type="evidence" value="ECO:0007669"/>
    <property type="project" value="TreeGrafter"/>
</dbReference>